<accession>A0AAD7HKF1</accession>
<dbReference type="AlphaFoldDB" id="A0AAD7HKF1"/>
<proteinExistence type="predicted"/>
<name>A0AAD7HKF1_9AGAR</name>
<evidence type="ECO:0000313" key="2">
    <source>
        <dbReference type="EMBL" id="KAJ7722736.1"/>
    </source>
</evidence>
<reference evidence="2" key="1">
    <citation type="submission" date="2023-03" db="EMBL/GenBank/DDBJ databases">
        <title>Massive genome expansion in bonnet fungi (Mycena s.s.) driven by repeated elements and novel gene families across ecological guilds.</title>
        <authorList>
            <consortium name="Lawrence Berkeley National Laboratory"/>
            <person name="Harder C.B."/>
            <person name="Miyauchi S."/>
            <person name="Viragh M."/>
            <person name="Kuo A."/>
            <person name="Thoen E."/>
            <person name="Andreopoulos B."/>
            <person name="Lu D."/>
            <person name="Skrede I."/>
            <person name="Drula E."/>
            <person name="Henrissat B."/>
            <person name="Morin E."/>
            <person name="Kohler A."/>
            <person name="Barry K."/>
            <person name="LaButti K."/>
            <person name="Morin E."/>
            <person name="Salamov A."/>
            <person name="Lipzen A."/>
            <person name="Mereny Z."/>
            <person name="Hegedus B."/>
            <person name="Baldrian P."/>
            <person name="Stursova M."/>
            <person name="Weitz H."/>
            <person name="Taylor A."/>
            <person name="Grigoriev I.V."/>
            <person name="Nagy L.G."/>
            <person name="Martin F."/>
            <person name="Kauserud H."/>
        </authorList>
    </citation>
    <scope>NUCLEOTIDE SEQUENCE</scope>
    <source>
        <strain evidence="2">CBHHK188m</strain>
    </source>
</reference>
<sequence>MKFQVAVAVLCSGSFVCANSGIFSPDGTVVHPPAVRSFESKSVGGALQRKETSFERLRRGLPPLPLSDVRLSTFREPLPFLARRLLGYIALTQSDGTAAGYISNTFDGQNSYTLTTSLTNALTVYLPSTSPFGGPTDIITINGPDTAHPYLGAVGGSGGSQFGQGQSDYTYLAATGGNSPPSSSTGTSLETVGYDGPAEIQICKSLDRALLRFHVLKRTTRAAQPATTIFYDSVVDSLDLTSDFGAFNDVCSEGAYTVALAFVPL</sequence>
<evidence type="ECO:0000256" key="1">
    <source>
        <dbReference type="SAM" id="SignalP"/>
    </source>
</evidence>
<keyword evidence="1" id="KW-0732">Signal</keyword>
<organism evidence="2 3">
    <name type="scientific">Mycena maculata</name>
    <dbReference type="NCBI Taxonomy" id="230809"/>
    <lineage>
        <taxon>Eukaryota</taxon>
        <taxon>Fungi</taxon>
        <taxon>Dikarya</taxon>
        <taxon>Basidiomycota</taxon>
        <taxon>Agaricomycotina</taxon>
        <taxon>Agaricomycetes</taxon>
        <taxon>Agaricomycetidae</taxon>
        <taxon>Agaricales</taxon>
        <taxon>Marasmiineae</taxon>
        <taxon>Mycenaceae</taxon>
        <taxon>Mycena</taxon>
    </lineage>
</organism>
<comment type="caution">
    <text evidence="2">The sequence shown here is derived from an EMBL/GenBank/DDBJ whole genome shotgun (WGS) entry which is preliminary data.</text>
</comment>
<evidence type="ECO:0000313" key="3">
    <source>
        <dbReference type="Proteomes" id="UP001215280"/>
    </source>
</evidence>
<dbReference type="Proteomes" id="UP001215280">
    <property type="component" value="Unassembled WGS sequence"/>
</dbReference>
<dbReference type="EMBL" id="JARJLG010000254">
    <property type="protein sequence ID" value="KAJ7722736.1"/>
    <property type="molecule type" value="Genomic_DNA"/>
</dbReference>
<protein>
    <submittedName>
        <fullName evidence="2">Uncharacterized protein</fullName>
    </submittedName>
</protein>
<feature type="chain" id="PRO_5042034682" evidence="1">
    <location>
        <begin position="19"/>
        <end position="265"/>
    </location>
</feature>
<keyword evidence="3" id="KW-1185">Reference proteome</keyword>
<gene>
    <name evidence="2" type="ORF">DFH07DRAFT_971800</name>
</gene>
<feature type="signal peptide" evidence="1">
    <location>
        <begin position="1"/>
        <end position="18"/>
    </location>
</feature>